<sequence length="94" mass="10998">MLVVPISGIFLSNTGGHEIPFFFVTLPNWFEENRSVGAIREASSLRLIAHSLHFWLSYTLLALVILHIIEQRQFLRRTWKRTFKDNSTKQITKL</sequence>
<keyword evidence="4" id="KW-0249">Electron transport</keyword>
<dbReference type="Proteomes" id="UP000718564">
    <property type="component" value="Unassembled WGS sequence"/>
</dbReference>
<dbReference type="PANTHER" id="PTHR30529:SF1">
    <property type="entry name" value="CYTOCHROME B561 HOMOLOG 2"/>
    <property type="match status" value="1"/>
</dbReference>
<keyword evidence="5" id="KW-0408">Iron</keyword>
<evidence type="ECO:0000256" key="5">
    <source>
        <dbReference type="ARBA" id="ARBA00023004"/>
    </source>
</evidence>
<keyword evidence="6" id="KW-1133">Transmembrane helix</keyword>
<evidence type="ECO:0000313" key="8">
    <source>
        <dbReference type="Proteomes" id="UP000718564"/>
    </source>
</evidence>
<evidence type="ECO:0000256" key="6">
    <source>
        <dbReference type="SAM" id="Phobius"/>
    </source>
</evidence>
<feature type="transmembrane region" description="Helical" evidence="6">
    <location>
        <begin position="52"/>
        <end position="69"/>
    </location>
</feature>
<organism evidence="7 8">
    <name type="scientific">Brasilonema bromeliae SPC951</name>
    <dbReference type="NCBI Taxonomy" id="385972"/>
    <lineage>
        <taxon>Bacteria</taxon>
        <taxon>Bacillati</taxon>
        <taxon>Cyanobacteriota</taxon>
        <taxon>Cyanophyceae</taxon>
        <taxon>Nostocales</taxon>
        <taxon>Scytonemataceae</taxon>
        <taxon>Brasilonema</taxon>
        <taxon>Bromeliae group (in: Brasilonema)</taxon>
    </lineage>
</organism>
<keyword evidence="2" id="KW-0349">Heme</keyword>
<accession>A0ABX1PG33</accession>
<keyword evidence="1" id="KW-0813">Transport</keyword>
<dbReference type="PANTHER" id="PTHR30529">
    <property type="entry name" value="CYTOCHROME B561"/>
    <property type="match status" value="1"/>
</dbReference>
<protein>
    <recommendedName>
        <fullName evidence="9">Cytochrome b/b6 N-terminal region profile domain-containing protein</fullName>
    </recommendedName>
</protein>
<dbReference type="SUPFAM" id="SSF81342">
    <property type="entry name" value="Transmembrane di-heme cytochromes"/>
    <property type="match status" value="1"/>
</dbReference>
<gene>
    <name evidence="7" type="ORF">DP116_27185</name>
</gene>
<dbReference type="EMBL" id="QMEB01000343">
    <property type="protein sequence ID" value="NMG22913.1"/>
    <property type="molecule type" value="Genomic_DNA"/>
</dbReference>
<evidence type="ECO:0000256" key="4">
    <source>
        <dbReference type="ARBA" id="ARBA00022982"/>
    </source>
</evidence>
<evidence type="ECO:0000256" key="3">
    <source>
        <dbReference type="ARBA" id="ARBA00022723"/>
    </source>
</evidence>
<reference evidence="7 8" key="1">
    <citation type="submission" date="2018-06" db="EMBL/GenBank/DDBJ databases">
        <title>Comparative genomics of Brasilonema spp. strains.</title>
        <authorList>
            <person name="Alvarenga D.O."/>
            <person name="Fiore M.F."/>
            <person name="Varani A.M."/>
        </authorList>
    </citation>
    <scope>NUCLEOTIDE SEQUENCE [LARGE SCALE GENOMIC DNA]</scope>
    <source>
        <strain evidence="7 8">SPC951</strain>
    </source>
</reference>
<dbReference type="InterPro" id="IPR052168">
    <property type="entry name" value="Cytochrome_b561_oxidase"/>
</dbReference>
<evidence type="ECO:0000313" key="7">
    <source>
        <dbReference type="EMBL" id="NMG22913.1"/>
    </source>
</evidence>
<evidence type="ECO:0000256" key="2">
    <source>
        <dbReference type="ARBA" id="ARBA00022617"/>
    </source>
</evidence>
<proteinExistence type="predicted"/>
<keyword evidence="6" id="KW-0472">Membrane</keyword>
<name>A0ABX1PG33_9CYAN</name>
<evidence type="ECO:0000256" key="1">
    <source>
        <dbReference type="ARBA" id="ARBA00022448"/>
    </source>
</evidence>
<comment type="caution">
    <text evidence="7">The sequence shown here is derived from an EMBL/GenBank/DDBJ whole genome shotgun (WGS) entry which is preliminary data.</text>
</comment>
<dbReference type="InterPro" id="IPR016174">
    <property type="entry name" value="Di-haem_cyt_TM"/>
</dbReference>
<keyword evidence="3" id="KW-0479">Metal-binding</keyword>
<keyword evidence="8" id="KW-1185">Reference proteome</keyword>
<evidence type="ECO:0008006" key="9">
    <source>
        <dbReference type="Google" id="ProtNLM"/>
    </source>
</evidence>
<keyword evidence="6" id="KW-0812">Transmembrane</keyword>